<evidence type="ECO:0000256" key="4">
    <source>
        <dbReference type="PROSITE-ProRule" id="PRU00339"/>
    </source>
</evidence>
<dbReference type="Gene3D" id="1.25.40.10">
    <property type="entry name" value="Tetratricopeptide repeat domain"/>
    <property type="match status" value="1"/>
</dbReference>
<evidence type="ECO:0000256" key="1">
    <source>
        <dbReference type="ARBA" id="ARBA00004442"/>
    </source>
</evidence>
<dbReference type="EMBL" id="CP048222">
    <property type="protein sequence ID" value="QHT70133.1"/>
    <property type="molecule type" value="Genomic_DNA"/>
</dbReference>
<dbReference type="Gene3D" id="2.60.40.1120">
    <property type="entry name" value="Carboxypeptidase-like, regulatory domain"/>
    <property type="match status" value="1"/>
</dbReference>
<evidence type="ECO:0000259" key="6">
    <source>
        <dbReference type="PROSITE" id="PS51123"/>
    </source>
</evidence>
<name>A0A6C0GRA1_9BACT</name>
<keyword evidence="2 5" id="KW-0472">Membrane</keyword>
<dbReference type="InterPro" id="IPR011659">
    <property type="entry name" value="WD40"/>
</dbReference>
<dbReference type="InterPro" id="IPR006664">
    <property type="entry name" value="OMP_bac"/>
</dbReference>
<dbReference type="SUPFAM" id="SSF49464">
    <property type="entry name" value="Carboxypeptidase regulatory domain-like"/>
    <property type="match status" value="1"/>
</dbReference>
<dbReference type="PRINTS" id="PR01021">
    <property type="entry name" value="OMPADOMAIN"/>
</dbReference>
<dbReference type="SUPFAM" id="SSF82171">
    <property type="entry name" value="DPP6 N-terminal domain-like"/>
    <property type="match status" value="1"/>
</dbReference>
<dbReference type="PROSITE" id="PS51123">
    <property type="entry name" value="OMPA_2"/>
    <property type="match status" value="1"/>
</dbReference>
<dbReference type="GO" id="GO:0009279">
    <property type="term" value="C:cell outer membrane"/>
    <property type="evidence" value="ECO:0007669"/>
    <property type="project" value="UniProtKB-SubCell"/>
</dbReference>
<keyword evidence="8" id="KW-1185">Reference proteome</keyword>
<evidence type="ECO:0000256" key="3">
    <source>
        <dbReference type="ARBA" id="ARBA00023237"/>
    </source>
</evidence>
<dbReference type="Gene3D" id="2.120.10.10">
    <property type="match status" value="1"/>
</dbReference>
<dbReference type="Proteomes" id="UP000480178">
    <property type="component" value="Chromosome"/>
</dbReference>
<comment type="subcellular location">
    <subcellularLocation>
        <location evidence="1">Cell outer membrane</location>
    </subcellularLocation>
</comment>
<protein>
    <submittedName>
        <fullName evidence="7">OmpA family protein</fullName>
    </submittedName>
</protein>
<sequence length="776" mass="87745">MKRHYTLVSLLGLILFAGLFTDVVAQSEKGNKGQMNRLLKRGNKYFAAEDYHKALAQYEQILKIDSLYPQGLYQAGISRLWVFGSKSALQYLTTYENNLQLDGKPDKHFYYWLGRAYHLDSQFDKAIASYNKYLENLSRNDSRQEEVRKLILQTQFGKVYQSRPTDYYSVTLGAPLNSTYSDHSPVLTSDRQTLIFTSRRTENKQGDEITPKGDSYENVYVSSNENGIWTKPKLMDRNINSRRQHTSNVQLFDNDNKMLVYKSVNFGSLFMSQKEGSSWSKPKKFNNYLNTARFEPNGFVIKDESVVYFASGRESKNGNLDLFVSRKTEDSTWSEPERLPALINTDADEDAPFVSADGNTLYFSSRGHDSMGGYDIFKTTYSPGSRTWSKPLNLGFPFSTPADDIYFVTDSLNTISYVTSNRNGTTGEEDIFTIKPFGNVNVKGLITDRRSGIPLQDFTMNFTAQRKADVKSSLQTSEEGRYTLQLRSNYNYNVEIKNAEGDVLLLDVLNIPLAESDTSVIVRNYQVNLPSDDLALQGQRIRVENLNLVKMQYRPADSLTIRGVVSDASGIIEGAQVIIRREDSRETLLNTNTDDEGQYVFRFIPGEPRDFIVEVYKDGYLLNSIAVLYNEKVDFQGSTVELKSTMVNSVDASTRMTQIQVGAKQVLGGVYFEFNSAKLLAESSIALDKLFQFLKDNTTVTMEVGGHTDNIGTPEVNKSISTQRAQSVVNYLVKKGITRRRLTAVGYGEEQPITSNETSLNGRDVNRRVEVTILSK</sequence>
<dbReference type="InterPro" id="IPR036737">
    <property type="entry name" value="OmpA-like_sf"/>
</dbReference>
<dbReference type="InterPro" id="IPR019734">
    <property type="entry name" value="TPR_rpt"/>
</dbReference>
<dbReference type="RefSeq" id="WP_162446116.1">
    <property type="nucleotide sequence ID" value="NZ_CP048222.1"/>
</dbReference>
<evidence type="ECO:0000313" key="7">
    <source>
        <dbReference type="EMBL" id="QHT70133.1"/>
    </source>
</evidence>
<organism evidence="7 8">
    <name type="scientific">Rhodocytophaga rosea</name>
    <dbReference type="NCBI Taxonomy" id="2704465"/>
    <lineage>
        <taxon>Bacteria</taxon>
        <taxon>Pseudomonadati</taxon>
        <taxon>Bacteroidota</taxon>
        <taxon>Cytophagia</taxon>
        <taxon>Cytophagales</taxon>
        <taxon>Rhodocytophagaceae</taxon>
        <taxon>Rhodocytophaga</taxon>
    </lineage>
</organism>
<dbReference type="SUPFAM" id="SSF48452">
    <property type="entry name" value="TPR-like"/>
    <property type="match status" value="1"/>
</dbReference>
<evidence type="ECO:0000256" key="2">
    <source>
        <dbReference type="ARBA" id="ARBA00023136"/>
    </source>
</evidence>
<evidence type="ECO:0000313" key="8">
    <source>
        <dbReference type="Proteomes" id="UP000480178"/>
    </source>
</evidence>
<gene>
    <name evidence="7" type="ORF">GXP67_27540</name>
</gene>
<feature type="repeat" description="TPR" evidence="4">
    <location>
        <begin position="35"/>
        <end position="68"/>
    </location>
</feature>
<feature type="domain" description="OmpA-like" evidence="6">
    <location>
        <begin position="661"/>
        <end position="776"/>
    </location>
</feature>
<dbReference type="Pfam" id="PF00691">
    <property type="entry name" value="OmpA"/>
    <property type="match status" value="1"/>
</dbReference>
<accession>A0A6C0GRA1</accession>
<dbReference type="SUPFAM" id="SSF103088">
    <property type="entry name" value="OmpA-like"/>
    <property type="match status" value="1"/>
</dbReference>
<dbReference type="Pfam" id="PF07676">
    <property type="entry name" value="PD40"/>
    <property type="match status" value="2"/>
</dbReference>
<proteinExistence type="predicted"/>
<dbReference type="InterPro" id="IPR011990">
    <property type="entry name" value="TPR-like_helical_dom_sf"/>
</dbReference>
<dbReference type="KEGG" id="rhoz:GXP67_27540"/>
<evidence type="ECO:0000256" key="5">
    <source>
        <dbReference type="PROSITE-ProRule" id="PRU00473"/>
    </source>
</evidence>
<dbReference type="InterPro" id="IPR050330">
    <property type="entry name" value="Bact_OuterMem_StrucFunc"/>
</dbReference>
<dbReference type="PANTHER" id="PTHR30329">
    <property type="entry name" value="STATOR ELEMENT OF FLAGELLAR MOTOR COMPLEX"/>
    <property type="match status" value="1"/>
</dbReference>
<dbReference type="InterPro" id="IPR006665">
    <property type="entry name" value="OmpA-like"/>
</dbReference>
<keyword evidence="4" id="KW-0802">TPR repeat</keyword>
<dbReference type="AlphaFoldDB" id="A0A6C0GRA1"/>
<dbReference type="Gene3D" id="3.30.1330.60">
    <property type="entry name" value="OmpA-like domain"/>
    <property type="match status" value="1"/>
</dbReference>
<dbReference type="PROSITE" id="PS50005">
    <property type="entry name" value="TPR"/>
    <property type="match status" value="1"/>
</dbReference>
<dbReference type="PANTHER" id="PTHR30329:SF21">
    <property type="entry name" value="LIPOPROTEIN YIAD-RELATED"/>
    <property type="match status" value="1"/>
</dbReference>
<keyword evidence="3" id="KW-0998">Cell outer membrane</keyword>
<dbReference type="InterPro" id="IPR008969">
    <property type="entry name" value="CarboxyPept-like_regulatory"/>
</dbReference>
<reference evidence="7 8" key="1">
    <citation type="submission" date="2020-01" db="EMBL/GenBank/DDBJ databases">
        <authorList>
            <person name="Kim M.K."/>
        </authorList>
    </citation>
    <scope>NUCLEOTIDE SEQUENCE [LARGE SCALE GENOMIC DNA]</scope>
    <source>
        <strain evidence="7 8">172606-1</strain>
    </source>
</reference>
<dbReference type="CDD" id="cd07185">
    <property type="entry name" value="OmpA_C-like"/>
    <property type="match status" value="1"/>
</dbReference>